<evidence type="ECO:0000256" key="1">
    <source>
        <dbReference type="ARBA" id="ARBA00008760"/>
    </source>
</evidence>
<accession>A0A369J9V7</accession>
<dbReference type="STRING" id="39966.A0A369J9V7"/>
<dbReference type="HAMAP" id="MF_00373">
    <property type="entry name" value="Ribosomal_bL28"/>
    <property type="match status" value="1"/>
</dbReference>
<dbReference type="GO" id="GO:0005762">
    <property type="term" value="C:mitochondrial large ribosomal subunit"/>
    <property type="evidence" value="ECO:0007669"/>
    <property type="project" value="TreeGrafter"/>
</dbReference>
<dbReference type="GO" id="GO:0003735">
    <property type="term" value="F:structural constituent of ribosome"/>
    <property type="evidence" value="ECO:0007669"/>
    <property type="project" value="InterPro"/>
</dbReference>
<keyword evidence="7" id="KW-1185">Reference proteome</keyword>
<reference evidence="6" key="1">
    <citation type="submission" date="2018-04" db="EMBL/GenBank/DDBJ databases">
        <title>Whole genome sequencing of Hypsizygus marmoreus.</title>
        <authorList>
            <person name="Choi I.-G."/>
            <person name="Min B."/>
            <person name="Kim J.-G."/>
            <person name="Kim S."/>
            <person name="Oh Y.-L."/>
            <person name="Kong W.-S."/>
            <person name="Park H."/>
            <person name="Jeong J."/>
            <person name="Song E.-S."/>
        </authorList>
    </citation>
    <scope>NUCLEOTIDE SEQUENCE [LARGE SCALE GENOMIC DNA]</scope>
    <source>
        <strain evidence="6">51987-8</strain>
    </source>
</reference>
<name>A0A369J9V7_HYPMA</name>
<dbReference type="Gene3D" id="2.30.170.40">
    <property type="entry name" value="Ribosomal protein L28/L24"/>
    <property type="match status" value="1"/>
</dbReference>
<dbReference type="EMBL" id="LUEZ02000107">
    <property type="protein sequence ID" value="RDB18000.1"/>
    <property type="molecule type" value="Genomic_DNA"/>
</dbReference>
<dbReference type="OrthoDB" id="361870at2759"/>
<feature type="region of interest" description="Disordered" evidence="5">
    <location>
        <begin position="133"/>
        <end position="152"/>
    </location>
</feature>
<dbReference type="InterPro" id="IPR037147">
    <property type="entry name" value="Ribosomal_bL28_sf"/>
</dbReference>
<sequence length="226" mass="25584">MFPSIPLFSAIVSQPFKRSQLGLFQGKTKQYGNNVPFSKHKTRRTWLPNVQRKRLASDILGEVRVKLTTRALRTIKKHGGLDNYVEKTRADILGWEGMRLRLKIREHAENFPKPVVAEAVEPPPAEVEAKVEEPVANNEDSGSAEVAPVDPKKVAKQARKRARRQLQVIGSNPPDTSAGERQRYALMKKLNLESLPTARQTILFLHNRRQDLINASRIPTQLPIFS</sequence>
<dbReference type="Pfam" id="PF00830">
    <property type="entry name" value="Ribosomal_L28"/>
    <property type="match status" value="1"/>
</dbReference>
<dbReference type="InterPro" id="IPR034704">
    <property type="entry name" value="Ribosomal_bL28/bL31-like_sf"/>
</dbReference>
<organism evidence="6 7">
    <name type="scientific">Hypsizygus marmoreus</name>
    <name type="common">White beech mushroom</name>
    <name type="synonym">Agaricus marmoreus</name>
    <dbReference type="NCBI Taxonomy" id="39966"/>
    <lineage>
        <taxon>Eukaryota</taxon>
        <taxon>Fungi</taxon>
        <taxon>Dikarya</taxon>
        <taxon>Basidiomycota</taxon>
        <taxon>Agaricomycotina</taxon>
        <taxon>Agaricomycetes</taxon>
        <taxon>Agaricomycetidae</taxon>
        <taxon>Agaricales</taxon>
        <taxon>Tricholomatineae</taxon>
        <taxon>Lyophyllaceae</taxon>
        <taxon>Hypsizygus</taxon>
    </lineage>
</organism>
<dbReference type="InParanoid" id="A0A369J9V7"/>
<dbReference type="PANTHER" id="PTHR13528">
    <property type="entry name" value="39S RIBOSOMAL PROTEIN L28, MITOCHONDRIAL"/>
    <property type="match status" value="1"/>
</dbReference>
<dbReference type="FunFam" id="2.30.170.40:FF:000003">
    <property type="entry name" value="54S ribosomal protein L24"/>
    <property type="match status" value="1"/>
</dbReference>
<dbReference type="SUPFAM" id="SSF143800">
    <property type="entry name" value="L28p-like"/>
    <property type="match status" value="1"/>
</dbReference>
<dbReference type="InterPro" id="IPR026569">
    <property type="entry name" value="Ribosomal_bL28"/>
</dbReference>
<dbReference type="Proteomes" id="UP000076154">
    <property type="component" value="Unassembled WGS sequence"/>
</dbReference>
<dbReference type="PANTHER" id="PTHR13528:SF2">
    <property type="entry name" value="LARGE RIBOSOMAL SUBUNIT PROTEIN BL28M"/>
    <property type="match status" value="1"/>
</dbReference>
<gene>
    <name evidence="6" type="primary">MRPL24</name>
    <name evidence="6" type="ORF">Hypma_000768</name>
</gene>
<evidence type="ECO:0000256" key="2">
    <source>
        <dbReference type="ARBA" id="ARBA00022980"/>
    </source>
</evidence>
<evidence type="ECO:0000256" key="3">
    <source>
        <dbReference type="ARBA" id="ARBA00023274"/>
    </source>
</evidence>
<dbReference type="AlphaFoldDB" id="A0A369J9V7"/>
<keyword evidence="2 6" id="KW-0689">Ribosomal protein</keyword>
<evidence type="ECO:0000313" key="7">
    <source>
        <dbReference type="Proteomes" id="UP000076154"/>
    </source>
</evidence>
<comment type="caution">
    <text evidence="6">The sequence shown here is derived from an EMBL/GenBank/DDBJ whole genome shotgun (WGS) entry which is preliminary data.</text>
</comment>
<evidence type="ECO:0000256" key="4">
    <source>
        <dbReference type="ARBA" id="ARBA00035269"/>
    </source>
</evidence>
<keyword evidence="3" id="KW-0687">Ribonucleoprotein</keyword>
<comment type="similarity">
    <text evidence="1">Belongs to the bacterial ribosomal protein bL28 family.</text>
</comment>
<proteinExistence type="inferred from homology"/>
<evidence type="ECO:0000256" key="5">
    <source>
        <dbReference type="SAM" id="MobiDB-lite"/>
    </source>
</evidence>
<protein>
    <recommendedName>
        <fullName evidence="4">Large ribosomal subunit protein bL28m</fullName>
    </recommendedName>
</protein>
<evidence type="ECO:0000313" key="6">
    <source>
        <dbReference type="EMBL" id="RDB18000.1"/>
    </source>
</evidence>